<keyword evidence="3" id="KW-1185">Reference proteome</keyword>
<sequence>MLPDIFGGYSTLNEESFFWTWNPKEGTRPSKIQFKVTAINARHASSTEWIYWVVSSPVIQFRQNIPFTKQSDFLPEKYYCYKDIVHAQSERNFVLEKDQSEIIHMSQEFLEDLYPELRIPASTNTFFQKTPESTSSTPGSDNKTADTAQMTSGVCTNDKSLIKKYGNTRFAYMIPDIASGFNTLNQESFFWTWNPKEELRKSTTEHTKSPFRLLPSPTVESTIIINEVTTTMPSVFLNQLPVEYDETEGVVCTTLDYFNVDVDPLKTPPPVYIKLYEIMGDSNADVLSVVLHRQRSISFHYVSVTALNQNGVPAGHFGNKACPDPNTKMKGLRVFDEECTDDPQLIRKYGHTRYASIIIPFEPTEGESLDQESIFWYWNAKDGDRPEKIQFKMIVVRETGIQENPKEYWIQVRSPVVRFREKIKTKGFNREDDGSNSCYVNKLSETSDRNFYIDPSDSQIPMNKVFMSSLLALTDEGESTTESPVHSTSTSTNIDESTKTAIESSSTTPSESASTVSKDSSTSSPEWTTIEPVQGVPTLVQQGVMCNQVKHFEVEGRPSKSFSPVHLKIFEIMGDGNANTLAILIEPNSTAPVPSIQYLIIIALNEEGTPVGHFGHHACSDPNPQRQGRLQISHRCTTNKTLNQKYGPTRFAYLIPDVAAGYTSLNTETFFWTWNPVDGHRPRKIQFILTAIYENKSAIERYRYWITPSPVIEFLDKIKWTPLEDISHSMYPCYKNELTAWAERNFFLSTVPSEIKISDEFLEDLYPEL</sequence>
<name>A0A8J2KF81_9HEXA</name>
<feature type="non-terminal residue" evidence="2">
    <location>
        <position position="769"/>
    </location>
</feature>
<feature type="region of interest" description="Disordered" evidence="1">
    <location>
        <begin position="127"/>
        <end position="147"/>
    </location>
</feature>
<feature type="region of interest" description="Disordered" evidence="1">
    <location>
        <begin position="476"/>
        <end position="533"/>
    </location>
</feature>
<proteinExistence type="predicted"/>
<comment type="caution">
    <text evidence="2">The sequence shown here is derived from an EMBL/GenBank/DDBJ whole genome shotgun (WGS) entry which is preliminary data.</text>
</comment>
<feature type="compositionally biased region" description="Polar residues" evidence="1">
    <location>
        <begin position="480"/>
        <end position="495"/>
    </location>
</feature>
<reference evidence="2" key="1">
    <citation type="submission" date="2021-06" db="EMBL/GenBank/DDBJ databases">
        <authorList>
            <person name="Hodson N. C."/>
            <person name="Mongue J. A."/>
            <person name="Jaron S. K."/>
        </authorList>
    </citation>
    <scope>NUCLEOTIDE SEQUENCE</scope>
</reference>
<dbReference type="Proteomes" id="UP000708208">
    <property type="component" value="Unassembled WGS sequence"/>
</dbReference>
<evidence type="ECO:0000313" key="3">
    <source>
        <dbReference type="Proteomes" id="UP000708208"/>
    </source>
</evidence>
<dbReference type="EMBL" id="CAJVCH010261276">
    <property type="protein sequence ID" value="CAG7734034.1"/>
    <property type="molecule type" value="Genomic_DNA"/>
</dbReference>
<gene>
    <name evidence="2" type="ORF">AFUS01_LOCUS22442</name>
</gene>
<dbReference type="AlphaFoldDB" id="A0A8J2KF81"/>
<feature type="compositionally biased region" description="Low complexity" evidence="1">
    <location>
        <begin position="500"/>
        <end position="524"/>
    </location>
</feature>
<evidence type="ECO:0000256" key="1">
    <source>
        <dbReference type="SAM" id="MobiDB-lite"/>
    </source>
</evidence>
<evidence type="ECO:0000313" key="2">
    <source>
        <dbReference type="EMBL" id="CAG7734034.1"/>
    </source>
</evidence>
<protein>
    <submittedName>
        <fullName evidence="2">Uncharacterized protein</fullName>
    </submittedName>
</protein>
<organism evidence="2 3">
    <name type="scientific">Allacma fusca</name>
    <dbReference type="NCBI Taxonomy" id="39272"/>
    <lineage>
        <taxon>Eukaryota</taxon>
        <taxon>Metazoa</taxon>
        <taxon>Ecdysozoa</taxon>
        <taxon>Arthropoda</taxon>
        <taxon>Hexapoda</taxon>
        <taxon>Collembola</taxon>
        <taxon>Symphypleona</taxon>
        <taxon>Sminthuridae</taxon>
        <taxon>Allacma</taxon>
    </lineage>
</organism>
<feature type="non-terminal residue" evidence="2">
    <location>
        <position position="1"/>
    </location>
</feature>
<accession>A0A8J2KF81</accession>